<feature type="compositionally biased region" description="Low complexity" evidence="1">
    <location>
        <begin position="42"/>
        <end position="53"/>
    </location>
</feature>
<dbReference type="OrthoDB" id="3224400at2759"/>
<accession>A0A067PX63</accession>
<reference evidence="3" key="1">
    <citation type="journal article" date="2014" name="Proc. Natl. Acad. Sci. U.S.A.">
        <title>Extensive sampling of basidiomycete genomes demonstrates inadequacy of the white-rot/brown-rot paradigm for wood decay fungi.</title>
        <authorList>
            <person name="Riley R."/>
            <person name="Salamov A.A."/>
            <person name="Brown D.W."/>
            <person name="Nagy L.G."/>
            <person name="Floudas D."/>
            <person name="Held B.W."/>
            <person name="Levasseur A."/>
            <person name="Lombard V."/>
            <person name="Morin E."/>
            <person name="Otillar R."/>
            <person name="Lindquist E.A."/>
            <person name="Sun H."/>
            <person name="LaButti K.M."/>
            <person name="Schmutz J."/>
            <person name="Jabbour D."/>
            <person name="Luo H."/>
            <person name="Baker S.E."/>
            <person name="Pisabarro A.G."/>
            <person name="Walton J.D."/>
            <person name="Blanchette R.A."/>
            <person name="Henrissat B."/>
            <person name="Martin F."/>
            <person name="Cullen D."/>
            <person name="Hibbett D.S."/>
            <person name="Grigoriev I.V."/>
        </authorList>
    </citation>
    <scope>NUCLEOTIDE SEQUENCE [LARGE SCALE GENOMIC DNA]</scope>
    <source>
        <strain evidence="3">MUCL 33604</strain>
    </source>
</reference>
<gene>
    <name evidence="2" type="ORF">JAAARDRAFT_128837</name>
</gene>
<proteinExistence type="predicted"/>
<keyword evidence="3" id="KW-1185">Reference proteome</keyword>
<feature type="compositionally biased region" description="Polar residues" evidence="1">
    <location>
        <begin position="1"/>
        <end position="10"/>
    </location>
</feature>
<evidence type="ECO:0000256" key="1">
    <source>
        <dbReference type="SAM" id="MobiDB-lite"/>
    </source>
</evidence>
<sequence length="172" mass="19391">MDLSDIRSSPNPWPASPLSPSHQSSPQPSQSPFPDQKDVPRSSASQPSPSLSQKRNLTDIVSDKFPEFDHRSVVVNPFDEEAKRDTEFHQKLNEMLLDLMMEFHAWSTARPAQEANQAAETLEREIKAIMDLEKEQGRSSLQSSSVAFFGRPLFRSHVPLSYFILGVVLTCH</sequence>
<protein>
    <submittedName>
        <fullName evidence="2">Uncharacterized protein</fullName>
    </submittedName>
</protein>
<feature type="compositionally biased region" description="Low complexity" evidence="1">
    <location>
        <begin position="18"/>
        <end position="34"/>
    </location>
</feature>
<dbReference type="HOGENOM" id="CLU_129979_0_0_1"/>
<evidence type="ECO:0000313" key="2">
    <source>
        <dbReference type="EMBL" id="KDQ58435.1"/>
    </source>
</evidence>
<dbReference type="AlphaFoldDB" id="A0A067PX63"/>
<dbReference type="EMBL" id="KL197717">
    <property type="protein sequence ID" value="KDQ58435.1"/>
    <property type="molecule type" value="Genomic_DNA"/>
</dbReference>
<dbReference type="InParanoid" id="A0A067PX63"/>
<dbReference type="Proteomes" id="UP000027265">
    <property type="component" value="Unassembled WGS sequence"/>
</dbReference>
<organism evidence="2 3">
    <name type="scientific">Jaapia argillacea MUCL 33604</name>
    <dbReference type="NCBI Taxonomy" id="933084"/>
    <lineage>
        <taxon>Eukaryota</taxon>
        <taxon>Fungi</taxon>
        <taxon>Dikarya</taxon>
        <taxon>Basidiomycota</taxon>
        <taxon>Agaricomycotina</taxon>
        <taxon>Agaricomycetes</taxon>
        <taxon>Agaricomycetidae</taxon>
        <taxon>Jaapiales</taxon>
        <taxon>Jaapiaceae</taxon>
        <taxon>Jaapia</taxon>
    </lineage>
</organism>
<feature type="region of interest" description="Disordered" evidence="1">
    <location>
        <begin position="1"/>
        <end position="57"/>
    </location>
</feature>
<evidence type="ECO:0000313" key="3">
    <source>
        <dbReference type="Proteomes" id="UP000027265"/>
    </source>
</evidence>
<name>A0A067PX63_9AGAM</name>